<feature type="compositionally biased region" description="Basic residues" evidence="14">
    <location>
        <begin position="215"/>
        <end position="225"/>
    </location>
</feature>
<comment type="similarity">
    <text evidence="4">Belongs to the GMC oxidoreductase family.</text>
</comment>
<protein>
    <recommendedName>
        <fullName evidence="5">long-chain-alcohol oxidase</fullName>
        <ecNumber evidence="5">1.1.3.20</ecNumber>
    </recommendedName>
</protein>
<evidence type="ECO:0000256" key="4">
    <source>
        <dbReference type="ARBA" id="ARBA00010790"/>
    </source>
</evidence>
<feature type="domain" description="Glucose-methanol-choline oxidoreductase C-terminal" evidence="17">
    <location>
        <begin position="660"/>
        <end position="785"/>
    </location>
</feature>
<dbReference type="Gene3D" id="3.50.50.60">
    <property type="entry name" value="FAD/NAD(P)-binding domain"/>
    <property type="match status" value="2"/>
</dbReference>
<organism evidence="18 19">
    <name type="scientific">Pisum sativum</name>
    <name type="common">Garden pea</name>
    <name type="synonym">Lathyrus oleraceus</name>
    <dbReference type="NCBI Taxonomy" id="3888"/>
    <lineage>
        <taxon>Eukaryota</taxon>
        <taxon>Viridiplantae</taxon>
        <taxon>Streptophyta</taxon>
        <taxon>Embryophyta</taxon>
        <taxon>Tracheophyta</taxon>
        <taxon>Spermatophyta</taxon>
        <taxon>Magnoliopsida</taxon>
        <taxon>eudicotyledons</taxon>
        <taxon>Gunneridae</taxon>
        <taxon>Pentapetalae</taxon>
        <taxon>rosids</taxon>
        <taxon>fabids</taxon>
        <taxon>Fabales</taxon>
        <taxon>Fabaceae</taxon>
        <taxon>Papilionoideae</taxon>
        <taxon>50 kb inversion clade</taxon>
        <taxon>NPAAA clade</taxon>
        <taxon>Hologalegina</taxon>
        <taxon>IRL clade</taxon>
        <taxon>Fabeae</taxon>
        <taxon>Lathyrus</taxon>
    </lineage>
</organism>
<keyword evidence="6" id="KW-0285">Flavoprotein</keyword>
<feature type="domain" description="Glucose-methanol-choline oxidoreductase N-terminal" evidence="16">
    <location>
        <begin position="338"/>
        <end position="557"/>
    </location>
</feature>
<dbReference type="Proteomes" id="UP001058974">
    <property type="component" value="Chromosome 3"/>
</dbReference>
<gene>
    <name evidence="18" type="ORF">KIW84_033247</name>
</gene>
<dbReference type="InterPro" id="IPR036188">
    <property type="entry name" value="FAD/NAD-bd_sf"/>
</dbReference>
<feature type="region of interest" description="Disordered" evidence="14">
    <location>
        <begin position="1"/>
        <end position="20"/>
    </location>
</feature>
<dbReference type="InterPro" id="IPR007867">
    <property type="entry name" value="GMC_OxRtase_C"/>
</dbReference>
<feature type="active site" description="Proton acceptor" evidence="12">
    <location>
        <position position="733"/>
    </location>
</feature>
<dbReference type="GO" id="GO:0016020">
    <property type="term" value="C:membrane"/>
    <property type="evidence" value="ECO:0007669"/>
    <property type="project" value="UniProtKB-SubCell"/>
</dbReference>
<dbReference type="EC" id="1.1.3.20" evidence="5"/>
<evidence type="ECO:0000256" key="3">
    <source>
        <dbReference type="ARBA" id="ARBA00004370"/>
    </source>
</evidence>
<feature type="binding site" evidence="13">
    <location>
        <begin position="290"/>
        <end position="305"/>
    </location>
    <ligand>
        <name>FAD</name>
        <dbReference type="ChEBI" id="CHEBI:57692"/>
    </ligand>
</feature>
<dbReference type="Pfam" id="PF05199">
    <property type="entry name" value="GMC_oxred_C"/>
    <property type="match status" value="1"/>
</dbReference>
<sequence>MRNQNESSMEMNNNRESINRNEARVHTVIELGGFDRESSEKQEKKTLRNSLSSRQMKSLVALCDTLLPSINDRIDVASSDESVNNFYGTSASMAGTHEHLGVLLSEKLDHPSTWLFMLSLWLLSTWFGTLILCGAACLSTNFPFFHSYPHLSLEKREKILQGWSQSYFRVLRMLFRTIKLLTLFVFFTQIDEEENNLSWKAIGYSGPDPEFKVQKKKKNILHKTSKKEENGENDDKDEEAFGPLYKGLVHMNNPRDIVTDSLRRIGFPVSVAPSENKASTISSPSLVIQCDAVVVGSGSGGGVIAGVLAKSGYKVLVLEKGNYFARNNLSLLEGQALEQMYLSNGWVATDDMSILILAGSTVGGGSAINWSASIKTPHHVRKEWCDRHELELFQSRLYKEALDVVCEKMGVQSDIVEEGFNNAVLRKGCHEMGYPVSTIPRNAPPDHYCGWCCLGCKDGKKKGTLETWLVDMVKSGNGAILPGCEAIQILHGEKKGRDRKKAKGVAFEIEYNGKKEICVVESKVTIVACGALRTPPLLKRSGLKNENIGRNLHLHPVTMAWGYFPDSPSSPELWPEEHKKSYEGGIMTAMSTVVADVERTGYGAVIQTPSLHPGLFSLLMPWNSGLDIKDRMRKFSRTAHVFALARDQGSGTVDSHNCISYQIKDIDKDNLNQGIEKVLRILAAAGAEEIGTHHNKGRSLNVKKVSYNEFEKFVKEESSRPLTDLSTPICSAHQMGSCRMGVNPKKSVVNQMGETWEVEGLYLADTSVFPTALGVNPMVTVQAIAYCTAQHVLGVLKMKK</sequence>
<dbReference type="InterPro" id="IPR000172">
    <property type="entry name" value="GMC_OxRdtase_N"/>
</dbReference>
<evidence type="ECO:0000256" key="9">
    <source>
        <dbReference type="ARBA" id="ARBA00022989"/>
    </source>
</evidence>
<evidence type="ECO:0000256" key="8">
    <source>
        <dbReference type="ARBA" id="ARBA00022827"/>
    </source>
</evidence>
<evidence type="ECO:0000256" key="6">
    <source>
        <dbReference type="ARBA" id="ARBA00022630"/>
    </source>
</evidence>
<evidence type="ECO:0000256" key="10">
    <source>
        <dbReference type="ARBA" id="ARBA00023002"/>
    </source>
</evidence>
<dbReference type="Gramene" id="Psat03G0324700-T1">
    <property type="protein sequence ID" value="KAI5428166.1"/>
    <property type="gene ID" value="KIW84_033247"/>
</dbReference>
<proteinExistence type="inferred from homology"/>
<keyword evidence="19" id="KW-1185">Reference proteome</keyword>
<feature type="compositionally biased region" description="Low complexity" evidence="14">
    <location>
        <begin position="1"/>
        <end position="16"/>
    </location>
</feature>
<evidence type="ECO:0000313" key="19">
    <source>
        <dbReference type="Proteomes" id="UP001058974"/>
    </source>
</evidence>
<dbReference type="InterPro" id="IPR012400">
    <property type="entry name" value="Long_Oxdase"/>
</dbReference>
<evidence type="ECO:0000256" key="12">
    <source>
        <dbReference type="PIRSR" id="PIRSR028937-1"/>
    </source>
</evidence>
<dbReference type="Gramene" id="Psat3g097880.1">
    <property type="protein sequence ID" value="Psat3g097880.1.cds"/>
    <property type="gene ID" value="Psat3g097880"/>
</dbReference>
<dbReference type="GO" id="GO:0046577">
    <property type="term" value="F:long-chain-alcohol oxidase activity"/>
    <property type="evidence" value="ECO:0007669"/>
    <property type="project" value="UniProtKB-EC"/>
</dbReference>
<comment type="catalytic activity">
    <reaction evidence="1">
        <text>a long-chain primary fatty alcohol + O2 = a long-chain fatty aldehyde + H2O2</text>
        <dbReference type="Rhea" id="RHEA:22756"/>
        <dbReference type="ChEBI" id="CHEBI:15379"/>
        <dbReference type="ChEBI" id="CHEBI:16240"/>
        <dbReference type="ChEBI" id="CHEBI:17176"/>
        <dbReference type="ChEBI" id="CHEBI:77396"/>
        <dbReference type="EC" id="1.1.3.20"/>
    </reaction>
</comment>
<evidence type="ECO:0000256" key="15">
    <source>
        <dbReference type="SAM" id="Phobius"/>
    </source>
</evidence>
<feature type="region of interest" description="Disordered" evidence="14">
    <location>
        <begin position="215"/>
        <end position="238"/>
    </location>
</feature>
<evidence type="ECO:0000256" key="1">
    <source>
        <dbReference type="ARBA" id="ARBA00000920"/>
    </source>
</evidence>
<keyword evidence="10" id="KW-0560">Oxidoreductase</keyword>
<name>A0A9D5B2V0_PEA</name>
<keyword evidence="9 15" id="KW-1133">Transmembrane helix</keyword>
<evidence type="ECO:0000259" key="17">
    <source>
        <dbReference type="Pfam" id="PF05199"/>
    </source>
</evidence>
<keyword evidence="8 13" id="KW-0274">FAD</keyword>
<dbReference type="AlphaFoldDB" id="A0A9D5B2V0"/>
<evidence type="ECO:0000256" key="2">
    <source>
        <dbReference type="ARBA" id="ARBA00003842"/>
    </source>
</evidence>
<keyword evidence="7 15" id="KW-0812">Transmembrane</keyword>
<dbReference type="PIRSF" id="PIRSF028937">
    <property type="entry name" value="Lg_Ch_AO"/>
    <property type="match status" value="1"/>
</dbReference>
<dbReference type="SUPFAM" id="SSF51905">
    <property type="entry name" value="FAD/NAD(P)-binding domain"/>
    <property type="match status" value="1"/>
</dbReference>
<comment type="function">
    <text evidence="2">Long-chain fatty alcohol oxidase involved in the omega-oxidation pathway of lipid degradation.</text>
</comment>
<evidence type="ECO:0000256" key="14">
    <source>
        <dbReference type="SAM" id="MobiDB-lite"/>
    </source>
</evidence>
<accession>A0A9D5B2V0</accession>
<evidence type="ECO:0000313" key="18">
    <source>
        <dbReference type="EMBL" id="KAI5428166.1"/>
    </source>
</evidence>
<evidence type="ECO:0000256" key="7">
    <source>
        <dbReference type="ARBA" id="ARBA00022692"/>
    </source>
</evidence>
<dbReference type="GO" id="GO:0050660">
    <property type="term" value="F:flavin adenine dinucleotide binding"/>
    <property type="evidence" value="ECO:0007669"/>
    <property type="project" value="InterPro"/>
</dbReference>
<dbReference type="EMBL" id="JAMSHJ010000003">
    <property type="protein sequence ID" value="KAI5428166.1"/>
    <property type="molecule type" value="Genomic_DNA"/>
</dbReference>
<comment type="caution">
    <text evidence="18">The sequence shown here is derived from an EMBL/GenBank/DDBJ whole genome shotgun (WGS) entry which is preliminary data.</text>
</comment>
<evidence type="ECO:0000256" key="13">
    <source>
        <dbReference type="PIRSR" id="PIRSR028937-2"/>
    </source>
</evidence>
<evidence type="ECO:0000256" key="5">
    <source>
        <dbReference type="ARBA" id="ARBA00013125"/>
    </source>
</evidence>
<reference evidence="18 19" key="1">
    <citation type="journal article" date="2022" name="Nat. Genet.">
        <title>Improved pea reference genome and pan-genome highlight genomic features and evolutionary characteristics.</title>
        <authorList>
            <person name="Yang T."/>
            <person name="Liu R."/>
            <person name="Luo Y."/>
            <person name="Hu S."/>
            <person name="Wang D."/>
            <person name="Wang C."/>
            <person name="Pandey M.K."/>
            <person name="Ge S."/>
            <person name="Xu Q."/>
            <person name="Li N."/>
            <person name="Li G."/>
            <person name="Huang Y."/>
            <person name="Saxena R.K."/>
            <person name="Ji Y."/>
            <person name="Li M."/>
            <person name="Yan X."/>
            <person name="He Y."/>
            <person name="Liu Y."/>
            <person name="Wang X."/>
            <person name="Xiang C."/>
            <person name="Varshney R.K."/>
            <person name="Ding H."/>
            <person name="Gao S."/>
            <person name="Zong X."/>
        </authorList>
    </citation>
    <scope>NUCLEOTIDE SEQUENCE [LARGE SCALE GENOMIC DNA]</scope>
    <source>
        <strain evidence="18 19">cv. Zhongwan 6</strain>
    </source>
</reference>
<dbReference type="Pfam" id="PF00732">
    <property type="entry name" value="GMC_oxred_N"/>
    <property type="match status" value="1"/>
</dbReference>
<dbReference type="PANTHER" id="PTHR46056:SF18">
    <property type="entry name" value="LONG-CHAIN-ALCOHOL OXIDASE"/>
    <property type="match status" value="1"/>
</dbReference>
<evidence type="ECO:0000256" key="11">
    <source>
        <dbReference type="ARBA" id="ARBA00023136"/>
    </source>
</evidence>
<comment type="subcellular location">
    <subcellularLocation>
        <location evidence="3">Membrane</location>
    </subcellularLocation>
</comment>
<dbReference type="PANTHER" id="PTHR46056">
    <property type="entry name" value="LONG-CHAIN-ALCOHOL OXIDASE"/>
    <property type="match status" value="1"/>
</dbReference>
<feature type="transmembrane region" description="Helical" evidence="15">
    <location>
        <begin position="114"/>
        <end position="145"/>
    </location>
</feature>
<keyword evidence="11 15" id="KW-0472">Membrane</keyword>
<evidence type="ECO:0000259" key="16">
    <source>
        <dbReference type="Pfam" id="PF00732"/>
    </source>
</evidence>